<gene>
    <name evidence="2" type="ORF">EKH79_15305</name>
</gene>
<name>A0A432LQI7_9GAMM</name>
<dbReference type="SUPFAM" id="SSF69318">
    <property type="entry name" value="Integrin alpha N-terminal domain"/>
    <property type="match status" value="1"/>
</dbReference>
<dbReference type="Pfam" id="PF01839">
    <property type="entry name" value="FG-GAP"/>
    <property type="match status" value="1"/>
</dbReference>
<dbReference type="InterPro" id="IPR013517">
    <property type="entry name" value="FG-GAP"/>
</dbReference>
<sequence>MFTGQWMNNHRGKVGGRVAIALLVFLAANLLTAGMPAWAAAAHYSVMSLPLNAGNGTLSAPQSIVLGQNGTIYGVTSSGGQLNNGGLFSMSQAGVYTELHAFNSGEGAILEVSQPADNFNFLTLASNGALIGVSNAGGVYLPTEDPSGTSYTMSATGIFSSLHSFYAGNGEITSPTSIASGSDGNIFGLALGPTWANTTTTTSTANLFELNPDGSANNIYAFESFAPTGFALGLNDDMYVSLPKGTVIPEAGGAASTGDVILKVTSNGVGSVVHVLDPTEGQGIDEIIEDGHGNLYGSALTGGAGVDGGDGSVFRVSASGDFSVLHSFSSFVGEEQQGYWPSALVAGSDGNLYGIARVGGAGSDGTFFRIAADGAYTALHSFGDSSIDGADLKSLVQVGPRTLYGVFEGGPNLSGGVFKLVVPIQDDFFGVGKSPMLVSGSSLASFWTADGVSKTMSIAQGYYPVAVGDFNGDGIADIVWTSAKHDLYVWFGGVNGFTSQFAGTYPDGWTLVGAGDVDGDGKDDLIWIDTQTHQFAYWLMNGATRSGYRIFNITPGYYPAALGDFNGDGKLDIMWTSANNDLYVWLGNGAGYTSKYITTYPAGWRIIGRGDLDGDGCDDLIWSTADGTQWGYWLMNGASINHVASFSVPSTLAGYVIAGSADYNGDGLVDILWSNGSQNVLWSNQGSCSTTTDCTFAPADVPGSLTNGQNIFNSALPSTTPGSF</sequence>
<evidence type="ECO:0000313" key="2">
    <source>
        <dbReference type="EMBL" id="RUL62247.1"/>
    </source>
</evidence>
<dbReference type="EMBL" id="RYZR01000007">
    <property type="protein sequence ID" value="RUL62247.1"/>
    <property type="molecule type" value="Genomic_DNA"/>
</dbReference>
<comment type="caution">
    <text evidence="2">The sequence shown here is derived from an EMBL/GenBank/DDBJ whole genome shotgun (WGS) entry which is preliminary data.</text>
</comment>
<keyword evidence="3" id="KW-1185">Reference proteome</keyword>
<evidence type="ECO:0008006" key="4">
    <source>
        <dbReference type="Google" id="ProtNLM"/>
    </source>
</evidence>
<reference evidence="2 3" key="1">
    <citation type="submission" date="2018-12" db="EMBL/GenBank/DDBJ databases">
        <title>Dyella dinghuensis sp. nov. DHOA06 and Dyella choica sp. nov. 4M-K27, isolated from forest soil.</title>
        <authorList>
            <person name="Qiu L.-H."/>
            <person name="Gao Z.-H."/>
        </authorList>
    </citation>
    <scope>NUCLEOTIDE SEQUENCE [LARGE SCALE GENOMIC DNA]</scope>
    <source>
        <strain evidence="2 3">DHOA06</strain>
    </source>
</reference>
<dbReference type="AlphaFoldDB" id="A0A432LQI7"/>
<protein>
    <recommendedName>
        <fullName evidence="4">VCBS repeat-containing protein</fullName>
    </recommendedName>
</protein>
<organism evidence="2 3">
    <name type="scientific">Dyella dinghuensis</name>
    <dbReference type="NCBI Taxonomy" id="1920169"/>
    <lineage>
        <taxon>Bacteria</taxon>
        <taxon>Pseudomonadati</taxon>
        <taxon>Pseudomonadota</taxon>
        <taxon>Gammaproteobacteria</taxon>
        <taxon>Lysobacterales</taxon>
        <taxon>Rhodanobacteraceae</taxon>
        <taxon>Dyella</taxon>
    </lineage>
</organism>
<dbReference type="RefSeq" id="WP_126674691.1">
    <property type="nucleotide sequence ID" value="NZ_RYZR01000007.1"/>
</dbReference>
<evidence type="ECO:0000256" key="1">
    <source>
        <dbReference type="ARBA" id="ARBA00022729"/>
    </source>
</evidence>
<dbReference type="Proteomes" id="UP000267077">
    <property type="component" value="Unassembled WGS sequence"/>
</dbReference>
<dbReference type="InterPro" id="IPR022519">
    <property type="entry name" value="Gloeo/Verruco_rpt"/>
</dbReference>
<keyword evidence="1" id="KW-0732">Signal</keyword>
<dbReference type="Pfam" id="PF13517">
    <property type="entry name" value="FG-GAP_3"/>
    <property type="match status" value="2"/>
</dbReference>
<dbReference type="PANTHER" id="PTHR46580:SF2">
    <property type="entry name" value="MAM DOMAIN-CONTAINING PROTEIN"/>
    <property type="match status" value="1"/>
</dbReference>
<dbReference type="NCBIfam" id="TIGR03803">
    <property type="entry name" value="Gloeo_Verruco"/>
    <property type="match status" value="3"/>
</dbReference>
<evidence type="ECO:0000313" key="3">
    <source>
        <dbReference type="Proteomes" id="UP000267077"/>
    </source>
</evidence>
<proteinExistence type="predicted"/>
<dbReference type="Gene3D" id="2.130.10.130">
    <property type="entry name" value="Integrin alpha, N-terminal"/>
    <property type="match status" value="2"/>
</dbReference>
<accession>A0A432LQI7</accession>
<dbReference type="PANTHER" id="PTHR46580">
    <property type="entry name" value="SENSOR KINASE-RELATED"/>
    <property type="match status" value="1"/>
</dbReference>
<dbReference type="SUPFAM" id="SSF63829">
    <property type="entry name" value="Calcium-dependent phosphotriesterase"/>
    <property type="match status" value="1"/>
</dbReference>
<dbReference type="InterPro" id="IPR028994">
    <property type="entry name" value="Integrin_alpha_N"/>
</dbReference>